<sequence length="68" mass="7827">MRGNATERVATSCIIAKVTVSTALVYNIRFNSALQGFYSLFFDFFEETVFSFLTQKRPDKYLVIIYAI</sequence>
<comment type="caution">
    <text evidence="1">The sequence shown here is derived from an EMBL/GenBank/DDBJ whole genome shotgun (WGS) entry which is preliminary data.</text>
</comment>
<gene>
    <name evidence="1" type="ORF">HMPREF0819_1743</name>
</gene>
<evidence type="ECO:0000313" key="1">
    <source>
        <dbReference type="EMBL" id="EFW88062.1"/>
    </source>
</evidence>
<accession>E8JRX0</accession>
<dbReference type="EMBL" id="AEVB01000041">
    <property type="protein sequence ID" value="EFW88062.1"/>
    <property type="molecule type" value="Genomic_DNA"/>
</dbReference>
<organism evidence="1 2">
    <name type="scientific">Streptococcus equinus ATCC 9812</name>
    <dbReference type="NCBI Taxonomy" id="525379"/>
    <lineage>
        <taxon>Bacteria</taxon>
        <taxon>Bacillati</taxon>
        <taxon>Bacillota</taxon>
        <taxon>Bacilli</taxon>
        <taxon>Lactobacillales</taxon>
        <taxon>Streptococcaceae</taxon>
        <taxon>Streptococcus</taxon>
    </lineage>
</organism>
<proteinExistence type="predicted"/>
<dbReference type="HOGENOM" id="CLU_204697_0_0_9"/>
<protein>
    <submittedName>
        <fullName evidence="1">Uncharacterized protein</fullName>
    </submittedName>
</protein>
<name>E8JRX0_STREI</name>
<reference evidence="1 2" key="1">
    <citation type="submission" date="2010-12" db="EMBL/GenBank/DDBJ databases">
        <authorList>
            <person name="Muzny D."/>
            <person name="Qin X."/>
            <person name="Deng J."/>
            <person name="Jiang H."/>
            <person name="Liu Y."/>
            <person name="Qu J."/>
            <person name="Song X.-Z."/>
            <person name="Zhang L."/>
            <person name="Thornton R."/>
            <person name="Coyle M."/>
            <person name="Francisco L."/>
            <person name="Jackson L."/>
            <person name="Javaid M."/>
            <person name="Korchina V."/>
            <person name="Kovar C."/>
            <person name="Mata R."/>
            <person name="Mathew T."/>
            <person name="Ngo R."/>
            <person name="Nguyen L."/>
            <person name="Nguyen N."/>
            <person name="Okwuonu G."/>
            <person name="Ongeri F."/>
            <person name="Pham C."/>
            <person name="Simmons D."/>
            <person name="Wilczek-Boney K."/>
            <person name="Hale W."/>
            <person name="Jakkamsetti A."/>
            <person name="Pham P."/>
            <person name="Ruth R."/>
            <person name="San Lucas F."/>
            <person name="Warren J."/>
            <person name="Zhang J."/>
            <person name="Zhao Z."/>
            <person name="Zhou C."/>
            <person name="Zhu D."/>
            <person name="Lee S."/>
            <person name="Bess C."/>
            <person name="Blankenburg K."/>
            <person name="Forbes L."/>
            <person name="Fu Q."/>
            <person name="Gubbala S."/>
            <person name="Hirani K."/>
            <person name="Jayaseelan J.C."/>
            <person name="Lara F."/>
            <person name="Munidasa M."/>
            <person name="Palculict T."/>
            <person name="Patil S."/>
            <person name="Pu L.-L."/>
            <person name="Saada N."/>
            <person name="Tang L."/>
            <person name="Weissenberger G."/>
            <person name="Zhu Y."/>
            <person name="Hemphill L."/>
            <person name="Shang Y."/>
            <person name="Youmans B."/>
            <person name="Ayvaz T."/>
            <person name="Ross M."/>
            <person name="Santibanez J."/>
            <person name="Aqrawi P."/>
            <person name="Gross S."/>
            <person name="Joshi V."/>
            <person name="Fowler G."/>
            <person name="Nazareth L."/>
            <person name="Reid J."/>
            <person name="Worley K."/>
            <person name="Petrosino J."/>
            <person name="Highlander S."/>
            <person name="Gibbs R."/>
        </authorList>
    </citation>
    <scope>NUCLEOTIDE SEQUENCE [LARGE SCALE GENOMIC DNA]</scope>
    <source>
        <strain evidence="1 2">ATCC 9812</strain>
    </source>
</reference>
<dbReference type="AlphaFoldDB" id="E8JRX0"/>
<evidence type="ECO:0000313" key="2">
    <source>
        <dbReference type="Proteomes" id="UP000005699"/>
    </source>
</evidence>
<dbReference type="Proteomes" id="UP000005699">
    <property type="component" value="Unassembled WGS sequence"/>
</dbReference>